<dbReference type="KEGG" id="pnp:IJ22_28050"/>
<feature type="transmembrane region" description="Helical" evidence="2">
    <location>
        <begin position="38"/>
        <end position="56"/>
    </location>
</feature>
<keyword evidence="1" id="KW-0175">Coiled coil</keyword>
<reference evidence="4" key="1">
    <citation type="submission" date="2015-12" db="EMBL/GenBank/DDBJ databases">
        <title>Complete genome sequences of two moderately thermophilic Paenibacillus species.</title>
        <authorList>
            <person name="Butler R.III."/>
            <person name="Wang J."/>
            <person name="Stark B.C."/>
            <person name="Pombert J.-F."/>
        </authorList>
    </citation>
    <scope>NUCLEOTIDE SEQUENCE [LARGE SCALE GENOMIC DNA]</scope>
    <source>
        <strain evidence="4">32O-Y</strain>
    </source>
</reference>
<sequence length="270" mass="31097">MSKDEKWYLQIWFVILMLIVFSPVGLVLMWLSPKFNKIAKIIISLFFAILFINVIVTQEPSTTTIQPTNQTEIDKQAQEAKKIEEQKKKELEQKKTEEAKKAAEEKNKQLQQEFKRLFDKTKSKVTYGNEINLEYMNQESSNDLLVLGYNVKVNSNVSVMVVATYKESNGDLQAIAVKPLIKDFNTALQDDNEFMEFLKKYMQTLQIVIMMSNSEIDETKALEMLLGDFNFVNIAKDINSVGGKVVINSYEYTLSQDKKLGLIFMAKKIN</sequence>
<reference evidence="3 4" key="2">
    <citation type="journal article" date="2016" name="Genome Announc.">
        <title>Complete Genome Sequences of Two Interactive Moderate Thermophiles, Paenibacillus napthalenovorans 32O-Y and Paenibacillus sp. 32O-W.</title>
        <authorList>
            <person name="Butler R.R.III."/>
            <person name="Wang J."/>
            <person name="Stark B.C."/>
            <person name="Pombert J.F."/>
        </authorList>
    </citation>
    <scope>NUCLEOTIDE SEQUENCE [LARGE SCALE GENOMIC DNA]</scope>
    <source>
        <strain evidence="3 4">32O-Y</strain>
    </source>
</reference>
<dbReference type="Proteomes" id="UP000061660">
    <property type="component" value="Chromosome"/>
</dbReference>
<keyword evidence="2" id="KW-0472">Membrane</keyword>
<keyword evidence="2" id="KW-1133">Transmembrane helix</keyword>
<name>A0A0U2WCU5_9BACL</name>
<dbReference type="EMBL" id="CP013652">
    <property type="protein sequence ID" value="ALS23178.1"/>
    <property type="molecule type" value="Genomic_DNA"/>
</dbReference>
<feature type="coiled-coil region" evidence="1">
    <location>
        <begin position="73"/>
        <end position="120"/>
    </location>
</feature>
<keyword evidence="4" id="KW-1185">Reference proteome</keyword>
<evidence type="ECO:0000313" key="3">
    <source>
        <dbReference type="EMBL" id="ALS23178.1"/>
    </source>
</evidence>
<protein>
    <submittedName>
        <fullName evidence="3">Uncharacterized protein</fullName>
    </submittedName>
</protein>
<accession>A0A0U2WCU5</accession>
<dbReference type="STRING" id="162209.IJ22_28050"/>
<proteinExistence type="predicted"/>
<dbReference type="PATRIC" id="fig|162209.4.peg.2989"/>
<gene>
    <name evidence="3" type="ORF">IJ22_28050</name>
</gene>
<evidence type="ECO:0000256" key="1">
    <source>
        <dbReference type="SAM" id="Coils"/>
    </source>
</evidence>
<organism evidence="3 4">
    <name type="scientific">Paenibacillus naphthalenovorans</name>
    <dbReference type="NCBI Taxonomy" id="162209"/>
    <lineage>
        <taxon>Bacteria</taxon>
        <taxon>Bacillati</taxon>
        <taxon>Bacillota</taxon>
        <taxon>Bacilli</taxon>
        <taxon>Bacillales</taxon>
        <taxon>Paenibacillaceae</taxon>
        <taxon>Paenibacillus</taxon>
    </lineage>
</organism>
<evidence type="ECO:0000313" key="4">
    <source>
        <dbReference type="Proteomes" id="UP000061660"/>
    </source>
</evidence>
<dbReference type="AlphaFoldDB" id="A0A0U2WCU5"/>
<feature type="transmembrane region" description="Helical" evidence="2">
    <location>
        <begin position="12"/>
        <end position="31"/>
    </location>
</feature>
<keyword evidence="2" id="KW-0812">Transmembrane</keyword>
<evidence type="ECO:0000256" key="2">
    <source>
        <dbReference type="SAM" id="Phobius"/>
    </source>
</evidence>
<dbReference type="OrthoDB" id="1669102at2"/>
<dbReference type="RefSeq" id="WP_062409208.1">
    <property type="nucleotide sequence ID" value="NZ_CP013652.1"/>
</dbReference>